<sequence>MASSSAAQVDQDAALLYDYLRMGASPAPPPADVIFGLGSLDTRVAARAAQLYLDGLAPWLLFSGASGKLTRDRFNLPEAEVFADIARSMGVPDDRILVEPLARNTGENVRFAHALLAERGITPRSLILVQKPYMERRAWATFQKQWPDDAVAVTVTSPQLAFAEYPDKGNPKELVVSVMVGDLMRIEKYPALGFQIEQEIPPPVMEAAQRLIAAGYDKHLP</sequence>
<protein>
    <submittedName>
        <fullName evidence="2">DUF218 domain-containing</fullName>
    </submittedName>
</protein>
<dbReference type="Proteomes" id="UP000323067">
    <property type="component" value="Chromosome ii"/>
</dbReference>
<dbReference type="EMBL" id="CP023327">
    <property type="protein sequence ID" value="ATY66527.1"/>
    <property type="molecule type" value="Genomic_DNA"/>
</dbReference>
<evidence type="ECO:0000259" key="1">
    <source>
        <dbReference type="Pfam" id="PF02698"/>
    </source>
</evidence>
<gene>
    <name evidence="2" type="ORF">A9K55_000823</name>
</gene>
<dbReference type="InterPro" id="IPR014729">
    <property type="entry name" value="Rossmann-like_a/b/a_fold"/>
</dbReference>
<proteinExistence type="predicted"/>
<accession>A0A2H4STU4</accession>
<dbReference type="Gene3D" id="3.40.50.620">
    <property type="entry name" value="HUPs"/>
    <property type="match status" value="1"/>
</dbReference>
<evidence type="ECO:0000313" key="2">
    <source>
        <dbReference type="EMBL" id="ATY66527.1"/>
    </source>
</evidence>
<dbReference type="PANTHER" id="PTHR30336">
    <property type="entry name" value="INNER MEMBRANE PROTEIN, PROBABLE PERMEASE"/>
    <property type="match status" value="1"/>
</dbReference>
<dbReference type="VEuPathDB" id="FungiDB:A9K55_000823"/>
<dbReference type="VEuPathDB" id="FungiDB:CCM_03995"/>
<evidence type="ECO:0000313" key="3">
    <source>
        <dbReference type="Proteomes" id="UP000323067"/>
    </source>
</evidence>
<dbReference type="PANTHER" id="PTHR30336:SF20">
    <property type="entry name" value="DUF218 DOMAIN-CONTAINING PROTEIN"/>
    <property type="match status" value="1"/>
</dbReference>
<dbReference type="Pfam" id="PF02698">
    <property type="entry name" value="DUF218"/>
    <property type="match status" value="1"/>
</dbReference>
<dbReference type="AlphaFoldDB" id="A0A2H4STU4"/>
<dbReference type="CDD" id="cd06259">
    <property type="entry name" value="YdcF-like"/>
    <property type="match status" value="1"/>
</dbReference>
<reference evidence="2 3" key="1">
    <citation type="journal article" date="2017" name="BMC Genomics">
        <title>Chromosome level assembly and secondary metabolite potential of the parasitic fungus Cordyceps militaris.</title>
        <authorList>
            <person name="Kramer G.J."/>
            <person name="Nodwell J.R."/>
        </authorList>
    </citation>
    <scope>NUCLEOTIDE SEQUENCE [LARGE SCALE GENOMIC DNA]</scope>
    <source>
        <strain evidence="2 3">ATCC 34164</strain>
    </source>
</reference>
<dbReference type="OrthoDB" id="17725at2759"/>
<organism evidence="2 3">
    <name type="scientific">Cordyceps militaris</name>
    <name type="common">Caterpillar fungus</name>
    <name type="synonym">Clavaria militaris</name>
    <dbReference type="NCBI Taxonomy" id="73501"/>
    <lineage>
        <taxon>Eukaryota</taxon>
        <taxon>Fungi</taxon>
        <taxon>Dikarya</taxon>
        <taxon>Ascomycota</taxon>
        <taxon>Pezizomycotina</taxon>
        <taxon>Sordariomycetes</taxon>
        <taxon>Hypocreomycetidae</taxon>
        <taxon>Hypocreales</taxon>
        <taxon>Cordycipitaceae</taxon>
        <taxon>Cordyceps</taxon>
    </lineage>
</organism>
<dbReference type="InterPro" id="IPR003848">
    <property type="entry name" value="DUF218"/>
</dbReference>
<feature type="domain" description="DUF218" evidence="1">
    <location>
        <begin position="33"/>
        <end position="153"/>
    </location>
</feature>
<name>A0A2H4STU4_CORMI</name>
<dbReference type="GO" id="GO:0005886">
    <property type="term" value="C:plasma membrane"/>
    <property type="evidence" value="ECO:0007669"/>
    <property type="project" value="TreeGrafter"/>
</dbReference>
<dbReference type="InterPro" id="IPR051599">
    <property type="entry name" value="Cell_Envelope_Assoc"/>
</dbReference>